<dbReference type="UniPathway" id="UPA00219"/>
<evidence type="ECO:0000259" key="10">
    <source>
        <dbReference type="Pfam" id="PF08245"/>
    </source>
</evidence>
<dbReference type="GO" id="GO:0071555">
    <property type="term" value="P:cell wall organization"/>
    <property type="evidence" value="ECO:0007669"/>
    <property type="project" value="UniProtKB-KW"/>
</dbReference>
<dbReference type="Pfam" id="PF02875">
    <property type="entry name" value="Mur_ligase_C"/>
    <property type="match status" value="1"/>
</dbReference>
<dbReference type="SUPFAM" id="SSF51984">
    <property type="entry name" value="MurCD N-terminal domain"/>
    <property type="match status" value="1"/>
</dbReference>
<dbReference type="SUPFAM" id="SSF53244">
    <property type="entry name" value="MurD-like peptide ligases, peptide-binding domain"/>
    <property type="match status" value="1"/>
</dbReference>
<keyword evidence="5 7" id="KW-0547">Nucleotide-binding</keyword>
<dbReference type="EC" id="6.3.2.9" evidence="7 8"/>
<evidence type="ECO:0000256" key="3">
    <source>
        <dbReference type="ARBA" id="ARBA00022490"/>
    </source>
</evidence>
<keyword evidence="7 8" id="KW-0133">Cell shape</keyword>
<dbReference type="InterPro" id="IPR036615">
    <property type="entry name" value="Mur_ligase_C_dom_sf"/>
</dbReference>
<dbReference type="Gene3D" id="3.90.190.20">
    <property type="entry name" value="Mur ligase, C-terminal domain"/>
    <property type="match status" value="1"/>
</dbReference>
<protein>
    <recommendedName>
        <fullName evidence="7 8">UDP-N-acetylmuramoylalanine--D-glutamate ligase</fullName>
        <ecNumber evidence="7 8">6.3.2.9</ecNumber>
    </recommendedName>
    <alternativeName>
        <fullName evidence="7">D-glutamic acid-adding enzyme</fullName>
    </alternativeName>
    <alternativeName>
        <fullName evidence="7">UDP-N-acetylmuramoyl-L-alanyl-D-glutamate synthetase</fullName>
    </alternativeName>
</protein>
<keyword evidence="4 7" id="KW-0436">Ligase</keyword>
<dbReference type="InterPro" id="IPR013221">
    <property type="entry name" value="Mur_ligase_cen"/>
</dbReference>
<reference evidence="11 12" key="1">
    <citation type="submission" date="2016-10" db="EMBL/GenBank/DDBJ databases">
        <authorList>
            <person name="de Groot N.N."/>
        </authorList>
    </citation>
    <scope>NUCLEOTIDE SEQUENCE [LARGE SCALE GENOMIC DNA]</scope>
    <source>
        <strain evidence="11 12">CGMCC 1.7054</strain>
    </source>
</reference>
<keyword evidence="7 8" id="KW-0132">Cell division</keyword>
<sequence>MTTSTPIDDRLATLTTWDADWSGLRVVVTGIGVSGFAIADTLAELGADIVVVDGADTEQNRAKADTLRIVGVREVRLGAQHVQTLPDVGGAPAELVVTSQGWRPDQPLLVAAGQAEIPVWGEVELAWRVRERSGRRTADWLCITGTNGKTTTVGMVESMLLAAGQRAIACGNVGMPLLDAIRDPEGFDTLAIELASFQLHWTHHMEPAASVVLNVAEDHVDWHGSFDAYWADKAKIYENTRLACIFNEQQELTMRMVEQADVQEGCRAVSFSTQTPGLSSLGVVDDLLVDRAFLDERRHQALELGSLQDLGPIAPQHLVANALAAAALVRAIGVSPEAVRDGLRAYRPGDHRIQLVARAEDVMWINDSKATNPHAADASLSAFKDVIWIAGGLPKGVTYDELVQSHRDRLRAVVLIGADSSELAGALRRHAPDLPVLGPGVGETGSGLTDGHQAMELAVRAADSVARSGDVVLMAPAAASMDQFTSYADRGTAFIHAVARLMDSKGLGS</sequence>
<dbReference type="InterPro" id="IPR005762">
    <property type="entry name" value="MurD"/>
</dbReference>
<dbReference type="GO" id="GO:0005737">
    <property type="term" value="C:cytoplasm"/>
    <property type="evidence" value="ECO:0007669"/>
    <property type="project" value="UniProtKB-SubCell"/>
</dbReference>
<gene>
    <name evidence="7" type="primary">murD</name>
    <name evidence="11" type="ORF">SAMN04487966_104180</name>
</gene>
<name>A0A1I7MKS9_9MICC</name>
<keyword evidence="7 8" id="KW-0961">Cell wall biogenesis/degradation</keyword>
<dbReference type="SUPFAM" id="SSF53623">
    <property type="entry name" value="MurD-like peptide ligases, catalytic domain"/>
    <property type="match status" value="1"/>
</dbReference>
<dbReference type="EMBL" id="FPCG01000004">
    <property type="protein sequence ID" value="SFV22533.1"/>
    <property type="molecule type" value="Genomic_DNA"/>
</dbReference>
<proteinExistence type="inferred from homology"/>
<accession>A0A1I7MKS9</accession>
<comment type="similarity">
    <text evidence="7">Belongs to the MurCDEF family.</text>
</comment>
<feature type="domain" description="Mur ligase C-terminal" evidence="9">
    <location>
        <begin position="351"/>
        <end position="477"/>
    </location>
</feature>
<dbReference type="GO" id="GO:0008764">
    <property type="term" value="F:UDP-N-acetylmuramoylalanine-D-glutamate ligase activity"/>
    <property type="evidence" value="ECO:0007669"/>
    <property type="project" value="UniProtKB-UniRule"/>
</dbReference>
<keyword evidence="7 8" id="KW-0573">Peptidoglycan synthesis</keyword>
<keyword evidence="12" id="KW-1185">Reference proteome</keyword>
<organism evidence="11 12">
    <name type="scientific">Micrococcus terreus</name>
    <dbReference type="NCBI Taxonomy" id="574650"/>
    <lineage>
        <taxon>Bacteria</taxon>
        <taxon>Bacillati</taxon>
        <taxon>Actinomycetota</taxon>
        <taxon>Actinomycetes</taxon>
        <taxon>Micrococcales</taxon>
        <taxon>Micrococcaceae</taxon>
        <taxon>Micrococcus</taxon>
    </lineage>
</organism>
<dbReference type="HAMAP" id="MF_00639">
    <property type="entry name" value="MurD"/>
    <property type="match status" value="1"/>
</dbReference>
<dbReference type="InterPro" id="IPR036565">
    <property type="entry name" value="Mur-like_cat_sf"/>
</dbReference>
<dbReference type="OrthoDB" id="9809796at2"/>
<comment type="catalytic activity">
    <reaction evidence="7 8">
        <text>UDP-N-acetyl-alpha-D-muramoyl-L-alanine + D-glutamate + ATP = UDP-N-acetyl-alpha-D-muramoyl-L-alanyl-D-glutamate + ADP + phosphate + H(+)</text>
        <dbReference type="Rhea" id="RHEA:16429"/>
        <dbReference type="ChEBI" id="CHEBI:15378"/>
        <dbReference type="ChEBI" id="CHEBI:29986"/>
        <dbReference type="ChEBI" id="CHEBI:30616"/>
        <dbReference type="ChEBI" id="CHEBI:43474"/>
        <dbReference type="ChEBI" id="CHEBI:83898"/>
        <dbReference type="ChEBI" id="CHEBI:83900"/>
        <dbReference type="ChEBI" id="CHEBI:456216"/>
        <dbReference type="EC" id="6.3.2.9"/>
    </reaction>
</comment>
<evidence type="ECO:0000256" key="5">
    <source>
        <dbReference type="ARBA" id="ARBA00022741"/>
    </source>
</evidence>
<dbReference type="NCBIfam" id="TIGR01087">
    <property type="entry name" value="murD"/>
    <property type="match status" value="1"/>
</dbReference>
<evidence type="ECO:0000256" key="6">
    <source>
        <dbReference type="ARBA" id="ARBA00022840"/>
    </source>
</evidence>
<dbReference type="GO" id="GO:0005524">
    <property type="term" value="F:ATP binding"/>
    <property type="evidence" value="ECO:0007669"/>
    <property type="project" value="UniProtKB-UniRule"/>
</dbReference>
<comment type="function">
    <text evidence="7 8">Cell wall formation. Catalyzes the addition of glutamate to the nucleotide precursor UDP-N-acetylmuramoyl-L-alanine (UMA).</text>
</comment>
<dbReference type="InterPro" id="IPR004101">
    <property type="entry name" value="Mur_ligase_C"/>
</dbReference>
<keyword evidence="7 8" id="KW-0131">Cell cycle</keyword>
<dbReference type="Gene3D" id="3.40.50.720">
    <property type="entry name" value="NAD(P)-binding Rossmann-like Domain"/>
    <property type="match status" value="1"/>
</dbReference>
<dbReference type="Proteomes" id="UP000198881">
    <property type="component" value="Unassembled WGS sequence"/>
</dbReference>
<keyword evidence="3 7" id="KW-0963">Cytoplasm</keyword>
<evidence type="ECO:0000256" key="8">
    <source>
        <dbReference type="RuleBase" id="RU003664"/>
    </source>
</evidence>
<feature type="domain" description="Mur ligase central" evidence="10">
    <location>
        <begin position="143"/>
        <end position="328"/>
    </location>
</feature>
<comment type="subcellular location">
    <subcellularLocation>
        <location evidence="1 7 8">Cytoplasm</location>
    </subcellularLocation>
</comment>
<dbReference type="RefSeq" id="WP_091696449.1">
    <property type="nucleotide sequence ID" value="NZ_FPCG01000004.1"/>
</dbReference>
<dbReference type="Pfam" id="PF08245">
    <property type="entry name" value="Mur_ligase_M"/>
    <property type="match status" value="1"/>
</dbReference>
<keyword evidence="6 7" id="KW-0067">ATP-binding</keyword>
<dbReference type="STRING" id="574650.SAMN04487966_104180"/>
<evidence type="ECO:0000256" key="4">
    <source>
        <dbReference type="ARBA" id="ARBA00022598"/>
    </source>
</evidence>
<dbReference type="PANTHER" id="PTHR43692:SF1">
    <property type="entry name" value="UDP-N-ACETYLMURAMOYLALANINE--D-GLUTAMATE LIGASE"/>
    <property type="match status" value="1"/>
</dbReference>
<dbReference type="AlphaFoldDB" id="A0A1I7MKS9"/>
<evidence type="ECO:0000256" key="1">
    <source>
        <dbReference type="ARBA" id="ARBA00004496"/>
    </source>
</evidence>
<dbReference type="Gene3D" id="3.40.1190.10">
    <property type="entry name" value="Mur-like, catalytic domain"/>
    <property type="match status" value="1"/>
</dbReference>
<evidence type="ECO:0000313" key="12">
    <source>
        <dbReference type="Proteomes" id="UP000198881"/>
    </source>
</evidence>
<evidence type="ECO:0000313" key="11">
    <source>
        <dbReference type="EMBL" id="SFV22533.1"/>
    </source>
</evidence>
<dbReference type="GO" id="GO:0008360">
    <property type="term" value="P:regulation of cell shape"/>
    <property type="evidence" value="ECO:0007669"/>
    <property type="project" value="UniProtKB-KW"/>
</dbReference>
<dbReference type="GO" id="GO:0009252">
    <property type="term" value="P:peptidoglycan biosynthetic process"/>
    <property type="evidence" value="ECO:0007669"/>
    <property type="project" value="UniProtKB-UniRule"/>
</dbReference>
<evidence type="ECO:0000256" key="2">
    <source>
        <dbReference type="ARBA" id="ARBA00004752"/>
    </source>
</evidence>
<evidence type="ECO:0000256" key="7">
    <source>
        <dbReference type="HAMAP-Rule" id="MF_00639"/>
    </source>
</evidence>
<dbReference type="GO" id="GO:0051301">
    <property type="term" value="P:cell division"/>
    <property type="evidence" value="ECO:0007669"/>
    <property type="project" value="UniProtKB-KW"/>
</dbReference>
<dbReference type="PANTHER" id="PTHR43692">
    <property type="entry name" value="UDP-N-ACETYLMURAMOYLALANINE--D-GLUTAMATE LIGASE"/>
    <property type="match status" value="1"/>
</dbReference>
<comment type="pathway">
    <text evidence="2 7 8">Cell wall biogenesis; peptidoglycan biosynthesis.</text>
</comment>
<feature type="binding site" evidence="7">
    <location>
        <begin position="145"/>
        <end position="151"/>
    </location>
    <ligand>
        <name>ATP</name>
        <dbReference type="ChEBI" id="CHEBI:30616"/>
    </ligand>
</feature>
<evidence type="ECO:0000259" key="9">
    <source>
        <dbReference type="Pfam" id="PF02875"/>
    </source>
</evidence>